<dbReference type="PROSITE" id="PS50109">
    <property type="entry name" value="HIS_KIN"/>
    <property type="match status" value="1"/>
</dbReference>
<sequence length="811" mass="92065">MILSVFFSSIQKSFWDLVIFCRYPLILVLVMVSTTSCRFDAYPTLLAKDGVLDASTANFSGETINLTGKWEFYWNEFLDPKLESPKQKSYLKVGVPWFSQENEDGENYPSFGFATYRLTVILPDSPNTEGEPLAVLIPVLHSAYKMYVNGELVAENGTIAKTAKDHKPSFHIKIIPLSRVSKKLDLVIHISNFSHKYAGIHGIIRFGKLQNIIRIWNVNNTITWVIMIFMLLLAAYHALVYFINRSERNALRMAFVYLGILILSSTLIETKILFNLFPDEYCVSLFRLSRLGFVLIMYFGAYILLSLTQMRFFKRMIVVLKIYALLFAGVAIFTPISHLAEISFHFEFLSTIFVFLGLFSVSLAMYFQRKQSRLYFFSLLLAIIGGAIDLFLIVNPNFGYRPMGLVSLYFFIFPQTLGVTLGLVRVYKRSESLSKELYKRKEALEKKVKARTMELEKANRWKANFVSLISHDLRSPLNSVNQILDVIDFSFAESTEVEKKKFLEICKTGVTQSLRMLEQLLDVSRFDAFGTKLIQTRFSVNDLLNEIIESVEPLATLKGIRIQKDTPIQAEIIADRTLIGEVFKNILTNSIKYSYLNSEVWVGVSYKGKWLAVEIRDRGLGMSEEQIHKLTGEENIKSMPGTAGERGTGLGLQLCMNILEAHFGKLRIKSVLGVGSAFEISLSKSTKSVLLVDDSGNFRTDLAEVMRRNQWIVIEAGNGEEALSHLSRITPSLLITDLQMPGMNGISLIHEWEGRRHQNQKIPIILVSSDAPLSGGEKFLEEEGLETIVSAYFSKMYKAEDLCQQIESILD</sequence>
<feature type="modified residue" description="4-aspartylphosphate" evidence="6">
    <location>
        <position position="737"/>
    </location>
</feature>
<evidence type="ECO:0000256" key="6">
    <source>
        <dbReference type="PROSITE-ProRule" id="PRU00169"/>
    </source>
</evidence>
<evidence type="ECO:0000256" key="4">
    <source>
        <dbReference type="ARBA" id="ARBA00022679"/>
    </source>
</evidence>
<keyword evidence="4" id="KW-0808">Transferase</keyword>
<dbReference type="SUPFAM" id="SSF55874">
    <property type="entry name" value="ATPase domain of HSP90 chaperone/DNA topoisomerase II/histidine kinase"/>
    <property type="match status" value="1"/>
</dbReference>
<keyword evidence="7" id="KW-1133">Transmembrane helix</keyword>
<dbReference type="InterPro" id="IPR004358">
    <property type="entry name" value="Sig_transdc_His_kin-like_C"/>
</dbReference>
<keyword evidence="7" id="KW-0812">Transmembrane</keyword>
<dbReference type="Pfam" id="PF00512">
    <property type="entry name" value="HisKA"/>
    <property type="match status" value="1"/>
</dbReference>
<feature type="transmembrane region" description="Helical" evidence="7">
    <location>
        <begin position="317"/>
        <end position="336"/>
    </location>
</feature>
<organism evidence="10 11">
    <name type="scientific">Leptospira brenneri</name>
    <dbReference type="NCBI Taxonomy" id="2023182"/>
    <lineage>
        <taxon>Bacteria</taxon>
        <taxon>Pseudomonadati</taxon>
        <taxon>Spirochaetota</taxon>
        <taxon>Spirochaetia</taxon>
        <taxon>Leptospirales</taxon>
        <taxon>Leptospiraceae</taxon>
        <taxon>Leptospira</taxon>
    </lineage>
</organism>
<evidence type="ECO:0000256" key="1">
    <source>
        <dbReference type="ARBA" id="ARBA00000085"/>
    </source>
</evidence>
<dbReference type="Pfam" id="PF00072">
    <property type="entry name" value="Response_reg"/>
    <property type="match status" value="1"/>
</dbReference>
<dbReference type="GO" id="GO:0009927">
    <property type="term" value="F:histidine phosphotransfer kinase activity"/>
    <property type="evidence" value="ECO:0007669"/>
    <property type="project" value="TreeGrafter"/>
</dbReference>
<dbReference type="InterPro" id="IPR003661">
    <property type="entry name" value="HisK_dim/P_dom"/>
</dbReference>
<dbReference type="SUPFAM" id="SSF52172">
    <property type="entry name" value="CheY-like"/>
    <property type="match status" value="1"/>
</dbReference>
<feature type="transmembrane region" description="Helical" evidence="7">
    <location>
        <begin position="222"/>
        <end position="243"/>
    </location>
</feature>
<keyword evidence="7" id="KW-0472">Membrane</keyword>
<dbReference type="PROSITE" id="PS50110">
    <property type="entry name" value="RESPONSE_REGULATORY"/>
    <property type="match status" value="1"/>
</dbReference>
<dbReference type="GO" id="GO:0005886">
    <property type="term" value="C:plasma membrane"/>
    <property type="evidence" value="ECO:0007669"/>
    <property type="project" value="TreeGrafter"/>
</dbReference>
<dbReference type="InterPro" id="IPR003594">
    <property type="entry name" value="HATPase_dom"/>
</dbReference>
<dbReference type="Gene3D" id="3.30.565.10">
    <property type="entry name" value="Histidine kinase-like ATPase, C-terminal domain"/>
    <property type="match status" value="1"/>
</dbReference>
<dbReference type="InterPro" id="IPR008979">
    <property type="entry name" value="Galactose-bd-like_sf"/>
</dbReference>
<dbReference type="SUPFAM" id="SSF47384">
    <property type="entry name" value="Homodimeric domain of signal transducing histidine kinase"/>
    <property type="match status" value="1"/>
</dbReference>
<dbReference type="Proteomes" id="UP000297891">
    <property type="component" value="Unassembled WGS sequence"/>
</dbReference>
<dbReference type="Gene3D" id="3.40.50.2300">
    <property type="match status" value="1"/>
</dbReference>
<dbReference type="PANTHER" id="PTHR43047:SF72">
    <property type="entry name" value="OSMOSENSING HISTIDINE PROTEIN KINASE SLN1"/>
    <property type="match status" value="1"/>
</dbReference>
<keyword evidence="11" id="KW-1185">Reference proteome</keyword>
<evidence type="ECO:0000313" key="10">
    <source>
        <dbReference type="EMBL" id="TGK95851.1"/>
    </source>
</evidence>
<dbReference type="SMART" id="SM00448">
    <property type="entry name" value="REC"/>
    <property type="match status" value="1"/>
</dbReference>
<evidence type="ECO:0000256" key="5">
    <source>
        <dbReference type="ARBA" id="ARBA00022777"/>
    </source>
</evidence>
<evidence type="ECO:0000259" key="8">
    <source>
        <dbReference type="PROSITE" id="PS50109"/>
    </source>
</evidence>
<dbReference type="Pfam" id="PF02518">
    <property type="entry name" value="HATPase_c"/>
    <property type="match status" value="1"/>
</dbReference>
<feature type="transmembrane region" description="Helical" evidence="7">
    <location>
        <begin position="348"/>
        <end position="367"/>
    </location>
</feature>
<dbReference type="CDD" id="cd00082">
    <property type="entry name" value="HisKA"/>
    <property type="match status" value="1"/>
</dbReference>
<feature type="transmembrane region" description="Helical" evidence="7">
    <location>
        <begin position="250"/>
        <end position="268"/>
    </location>
</feature>
<comment type="caution">
    <text evidence="10">The sequence shown here is derived from an EMBL/GenBank/DDBJ whole genome shotgun (WGS) entry which is preliminary data.</text>
</comment>
<dbReference type="EC" id="2.7.13.3" evidence="2"/>
<feature type="transmembrane region" description="Helical" evidence="7">
    <location>
        <begin position="406"/>
        <end position="427"/>
    </location>
</feature>
<evidence type="ECO:0000259" key="9">
    <source>
        <dbReference type="PROSITE" id="PS50110"/>
    </source>
</evidence>
<dbReference type="Gene3D" id="1.10.287.130">
    <property type="match status" value="1"/>
</dbReference>
<proteinExistence type="predicted"/>
<evidence type="ECO:0000256" key="7">
    <source>
        <dbReference type="SAM" id="Phobius"/>
    </source>
</evidence>
<feature type="transmembrane region" description="Helical" evidence="7">
    <location>
        <begin position="374"/>
        <end position="394"/>
    </location>
</feature>
<feature type="domain" description="Histidine kinase" evidence="8">
    <location>
        <begin position="468"/>
        <end position="686"/>
    </location>
</feature>
<dbReference type="PRINTS" id="PR00344">
    <property type="entry name" value="BCTRLSENSOR"/>
</dbReference>
<keyword evidence="3 6" id="KW-0597">Phosphoprotein</keyword>
<feature type="transmembrane region" description="Helical" evidence="7">
    <location>
        <begin position="288"/>
        <end position="305"/>
    </location>
</feature>
<protein>
    <recommendedName>
        <fullName evidence="2">histidine kinase</fullName>
        <ecNumber evidence="2">2.7.13.3</ecNumber>
    </recommendedName>
</protein>
<evidence type="ECO:0000313" key="11">
    <source>
        <dbReference type="Proteomes" id="UP000297891"/>
    </source>
</evidence>
<dbReference type="EMBL" id="RQFP01000001">
    <property type="protein sequence ID" value="TGK95851.1"/>
    <property type="molecule type" value="Genomic_DNA"/>
</dbReference>
<dbReference type="PANTHER" id="PTHR43047">
    <property type="entry name" value="TWO-COMPONENT HISTIDINE PROTEIN KINASE"/>
    <property type="match status" value="1"/>
</dbReference>
<dbReference type="RefSeq" id="WP_100789188.1">
    <property type="nucleotide sequence ID" value="NZ_NPDQ01000001.1"/>
</dbReference>
<gene>
    <name evidence="10" type="ORF">EHQ30_04265</name>
</gene>
<dbReference type="SUPFAM" id="SSF49785">
    <property type="entry name" value="Galactose-binding domain-like"/>
    <property type="match status" value="1"/>
</dbReference>
<comment type="catalytic activity">
    <reaction evidence="1">
        <text>ATP + protein L-histidine = ADP + protein N-phospho-L-histidine.</text>
        <dbReference type="EC" id="2.7.13.3"/>
    </reaction>
</comment>
<dbReference type="OrthoDB" id="9815750at2"/>
<name>A0A2M9Y6K5_9LEPT</name>
<dbReference type="SMART" id="SM00388">
    <property type="entry name" value="HisKA"/>
    <property type="match status" value="1"/>
</dbReference>
<dbReference type="InterPro" id="IPR005467">
    <property type="entry name" value="His_kinase_dom"/>
</dbReference>
<reference evidence="10" key="1">
    <citation type="journal article" date="2019" name="PLoS Negl. Trop. Dis.">
        <title>Revisiting the worldwide diversity of Leptospira species in the environment.</title>
        <authorList>
            <person name="Vincent A.T."/>
            <person name="Schiettekatte O."/>
            <person name="Bourhy P."/>
            <person name="Veyrier F.J."/>
            <person name="Picardeau M."/>
        </authorList>
    </citation>
    <scope>NUCLEOTIDE SEQUENCE [LARGE SCALE GENOMIC DNA]</scope>
    <source>
        <strain evidence="10">201800277</strain>
    </source>
</reference>
<dbReference type="InterPro" id="IPR036890">
    <property type="entry name" value="HATPase_C_sf"/>
</dbReference>
<feature type="domain" description="Response regulatory" evidence="9">
    <location>
        <begin position="688"/>
        <end position="810"/>
    </location>
</feature>
<dbReference type="GO" id="GO:0000155">
    <property type="term" value="F:phosphorelay sensor kinase activity"/>
    <property type="evidence" value="ECO:0007669"/>
    <property type="project" value="InterPro"/>
</dbReference>
<dbReference type="InterPro" id="IPR001789">
    <property type="entry name" value="Sig_transdc_resp-reg_receiver"/>
</dbReference>
<evidence type="ECO:0000256" key="2">
    <source>
        <dbReference type="ARBA" id="ARBA00012438"/>
    </source>
</evidence>
<accession>A0A2M9Y6K5</accession>
<dbReference type="InterPro" id="IPR011006">
    <property type="entry name" value="CheY-like_superfamily"/>
</dbReference>
<dbReference type="InterPro" id="IPR036097">
    <property type="entry name" value="HisK_dim/P_sf"/>
</dbReference>
<dbReference type="AlphaFoldDB" id="A0A2M9Y6K5"/>
<keyword evidence="5" id="KW-0418">Kinase</keyword>
<dbReference type="CDD" id="cd00156">
    <property type="entry name" value="REC"/>
    <property type="match status" value="1"/>
</dbReference>
<dbReference type="Gene3D" id="2.60.120.260">
    <property type="entry name" value="Galactose-binding domain-like"/>
    <property type="match status" value="1"/>
</dbReference>
<evidence type="ECO:0000256" key="3">
    <source>
        <dbReference type="ARBA" id="ARBA00022553"/>
    </source>
</evidence>
<dbReference type="SMART" id="SM00387">
    <property type="entry name" value="HATPase_c"/>
    <property type="match status" value="1"/>
</dbReference>